<dbReference type="InterPro" id="IPR011664">
    <property type="entry name" value="Abi_system_AbiD/AbiF-like"/>
</dbReference>
<keyword evidence="2" id="KW-1185">Reference proteome</keyword>
<organism evidence="1 2">
    <name type="scientific">Achromobacter pulmonis</name>
    <dbReference type="NCBI Taxonomy" id="1389932"/>
    <lineage>
        <taxon>Bacteria</taxon>
        <taxon>Pseudomonadati</taxon>
        <taxon>Pseudomonadota</taxon>
        <taxon>Betaproteobacteria</taxon>
        <taxon>Burkholderiales</taxon>
        <taxon>Alcaligenaceae</taxon>
        <taxon>Achromobacter</taxon>
    </lineage>
</organism>
<gene>
    <name evidence="1" type="ORF">C1I89_09775</name>
</gene>
<dbReference type="AlphaFoldDB" id="A0A2N8KLZ7"/>
<accession>A0A2N8KLZ7</accession>
<dbReference type="EMBL" id="POQS01000002">
    <property type="protein sequence ID" value="PND34476.1"/>
    <property type="molecule type" value="Genomic_DNA"/>
</dbReference>
<proteinExistence type="predicted"/>
<dbReference type="Proteomes" id="UP000235994">
    <property type="component" value="Unassembled WGS sequence"/>
</dbReference>
<dbReference type="RefSeq" id="WP_102772542.1">
    <property type="nucleotide sequence ID" value="NZ_POQS01000002.1"/>
</dbReference>
<evidence type="ECO:0000313" key="1">
    <source>
        <dbReference type="EMBL" id="PND34476.1"/>
    </source>
</evidence>
<dbReference type="InterPro" id="IPR017034">
    <property type="entry name" value="Abi_system_AbiD/AbiF"/>
</dbReference>
<dbReference type="Pfam" id="PF07751">
    <property type="entry name" value="Abi_2"/>
    <property type="match status" value="1"/>
</dbReference>
<protein>
    <submittedName>
        <fullName evidence="1">Abortive phage resistance protein</fullName>
    </submittedName>
</protein>
<evidence type="ECO:0000313" key="2">
    <source>
        <dbReference type="Proteomes" id="UP000235994"/>
    </source>
</evidence>
<comment type="caution">
    <text evidence="1">The sequence shown here is derived from an EMBL/GenBank/DDBJ whole genome shotgun (WGS) entry which is preliminary data.</text>
</comment>
<reference evidence="1 2" key="1">
    <citation type="submission" date="2018-01" db="EMBL/GenBank/DDBJ databases">
        <title>The draft genome of an aniline degradation strain ANB-1.</title>
        <authorList>
            <person name="Zhang L."/>
            <person name="Jiang J."/>
        </authorList>
    </citation>
    <scope>NUCLEOTIDE SEQUENCE [LARGE SCALE GENOMIC DNA]</scope>
    <source>
        <strain evidence="1 2">ANB-1</strain>
    </source>
</reference>
<dbReference type="PIRSF" id="PIRSF034934">
    <property type="entry name" value="AbiF_AbiD"/>
    <property type="match status" value="1"/>
</dbReference>
<name>A0A2N8KLZ7_9BURK</name>
<sequence length="323" mass="37200">MYAYDKPYLSFEQQLALLKTRGLTVTDDAAALSCLQRIGYYRLSAYWYPLRRIGKSAGTSGQPLRRLDEFQPDSSFEQVLSLYVFDKRLRLLVLDAVERIEVALRVDVSYLLGARDPFAHSNPALLHGNFARKVIPASGRTRHQVWLERYRNVVSRSKEDFVRHYQQKYGEPLPIWVAVELWEFGMLSTFYQGMKVDDASAIAAKYGLPGWQLMQSWLRSVNFVRNVAAHHSWLWNKNLIDQPKLPAPGQVRAFDVLLGRPAVGSRLFIVLCILLHFVRMASPNSSWPVRLRQHLESFPAGSRLSLADMGFPSDWRKHPLWQP</sequence>